<dbReference type="Gene3D" id="3.30.230.10">
    <property type="match status" value="1"/>
</dbReference>
<dbReference type="GO" id="GO:0004252">
    <property type="term" value="F:serine-type endopeptidase activity"/>
    <property type="evidence" value="ECO:0007669"/>
    <property type="project" value="InterPro"/>
</dbReference>
<dbReference type="InterPro" id="IPR008269">
    <property type="entry name" value="Lon_proteolytic"/>
</dbReference>
<feature type="compositionally biased region" description="Low complexity" evidence="1">
    <location>
        <begin position="120"/>
        <end position="131"/>
    </location>
</feature>
<dbReference type="SUPFAM" id="SSF50156">
    <property type="entry name" value="PDZ domain-like"/>
    <property type="match status" value="1"/>
</dbReference>
<dbReference type="Gene3D" id="2.30.42.10">
    <property type="match status" value="1"/>
</dbReference>
<evidence type="ECO:0000256" key="1">
    <source>
        <dbReference type="SAM" id="MobiDB-lite"/>
    </source>
</evidence>
<name>A0A5C5BD58_9MICO</name>
<accession>A0A5C5BD58</accession>
<reference evidence="3 4" key="1">
    <citation type="submission" date="2019-06" db="EMBL/GenBank/DDBJ databases">
        <title>Draft genome sequence of Miniimonas arenae KCTC 19750T isolated from sea sand.</title>
        <authorList>
            <person name="Park S.-J."/>
        </authorList>
    </citation>
    <scope>NUCLEOTIDE SEQUENCE [LARGE SCALE GENOMIC DNA]</scope>
    <source>
        <strain evidence="3 4">KCTC 19750</strain>
    </source>
</reference>
<dbReference type="Pfam" id="PF05362">
    <property type="entry name" value="Lon_C"/>
    <property type="match status" value="1"/>
</dbReference>
<proteinExistence type="predicted"/>
<dbReference type="OrthoDB" id="2356897at2"/>
<organism evidence="3 4">
    <name type="scientific">Miniimonas arenae</name>
    <dbReference type="NCBI Taxonomy" id="676201"/>
    <lineage>
        <taxon>Bacteria</taxon>
        <taxon>Bacillati</taxon>
        <taxon>Actinomycetota</taxon>
        <taxon>Actinomycetes</taxon>
        <taxon>Micrococcales</taxon>
        <taxon>Beutenbergiaceae</taxon>
        <taxon>Miniimonas</taxon>
    </lineage>
</organism>
<comment type="caution">
    <text evidence="3">The sequence shown here is derived from an EMBL/GenBank/DDBJ whole genome shotgun (WGS) entry which is preliminary data.</text>
</comment>
<dbReference type="InterPro" id="IPR036034">
    <property type="entry name" value="PDZ_sf"/>
</dbReference>
<dbReference type="AlphaFoldDB" id="A0A5C5BD58"/>
<dbReference type="InterPro" id="IPR020568">
    <property type="entry name" value="Ribosomal_Su5_D2-typ_SF"/>
</dbReference>
<evidence type="ECO:0000259" key="2">
    <source>
        <dbReference type="Pfam" id="PF05362"/>
    </source>
</evidence>
<dbReference type="InterPro" id="IPR014721">
    <property type="entry name" value="Ribsml_uS5_D2-typ_fold_subgr"/>
</dbReference>
<sequence>MPRPVAWWERIPAPVVTLATLTLGLLTLCLLIPVPYAVRQPGPTVDTLGESGDTPLISIPDAETFPTAGELRLTTVSVAGGPGYPVGLTQVVQGWLDPRTTVVPRESVFPPDQTQEESAEQSQAQMTSSQENATAAALEALGYDVTATLEIAGVIDGGASASVAQEGDVITGLTVDGEAHAIDSFTALSDLLEATPPGTDVTLVVDRDGTSTDLAITTGDDGEGGSVLGVLVDPTFDFPVEVDIEIANIGGPSAGTMFALGIMEKLTEGDQTGGQVIAGTGTIDMTGDVGAIGGIVQKMYGSVRDGAHYFLAPESNCADVVGNVPDGLQVVSVATLEDAWTAVQAIGAGTAEDLPTCS</sequence>
<evidence type="ECO:0000313" key="3">
    <source>
        <dbReference type="EMBL" id="TNU76031.1"/>
    </source>
</evidence>
<dbReference type="EMBL" id="VENP01000012">
    <property type="protein sequence ID" value="TNU76031.1"/>
    <property type="molecule type" value="Genomic_DNA"/>
</dbReference>
<feature type="region of interest" description="Disordered" evidence="1">
    <location>
        <begin position="105"/>
        <end position="131"/>
    </location>
</feature>
<evidence type="ECO:0000313" key="4">
    <source>
        <dbReference type="Proteomes" id="UP000313849"/>
    </source>
</evidence>
<dbReference type="Proteomes" id="UP000313849">
    <property type="component" value="Unassembled WGS sequence"/>
</dbReference>
<feature type="domain" description="Lon proteolytic" evidence="2">
    <location>
        <begin position="251"/>
        <end position="337"/>
    </location>
</feature>
<keyword evidence="4" id="KW-1185">Reference proteome</keyword>
<protein>
    <submittedName>
        <fullName evidence="3">Signal protein PDZ</fullName>
    </submittedName>
</protein>
<dbReference type="GO" id="GO:0006508">
    <property type="term" value="P:proteolysis"/>
    <property type="evidence" value="ECO:0007669"/>
    <property type="project" value="InterPro"/>
</dbReference>
<dbReference type="SUPFAM" id="SSF54211">
    <property type="entry name" value="Ribosomal protein S5 domain 2-like"/>
    <property type="match status" value="1"/>
</dbReference>
<gene>
    <name evidence="3" type="ORF">FH969_04870</name>
</gene>
<dbReference type="GO" id="GO:0004176">
    <property type="term" value="F:ATP-dependent peptidase activity"/>
    <property type="evidence" value="ECO:0007669"/>
    <property type="project" value="InterPro"/>
</dbReference>